<evidence type="ECO:0000313" key="2">
    <source>
        <dbReference type="Proteomes" id="UP000217215"/>
    </source>
</evidence>
<protein>
    <submittedName>
        <fullName evidence="1">Uncharacterized protein</fullName>
    </submittedName>
</protein>
<dbReference type="Proteomes" id="UP000217215">
    <property type="component" value="Chromosome"/>
</dbReference>
<sequence length="166" mass="19077">MSYFEECLATGLWLTPEQRQALYKYLLSEKSELYKESALLLLTRGSLSTQIANAEILYSINQSRVSFECRKIGGADFSQEIRNIELGRSLNRNIKKLKQFFSQCEVDAIGNFPVQAKIPQDVKGINISKFPFYDLDYYSDGKGKFLGLIRKWKAADKEILTKLRTL</sequence>
<dbReference type="RefSeq" id="WP_095674065.1">
    <property type="nucleotide sequence ID" value="NZ_CP016773.1"/>
</dbReference>
<gene>
    <name evidence="1" type="ORF">A1sIA56_06410</name>
</gene>
<reference evidence="1 2" key="1">
    <citation type="submission" date="2016-07" db="EMBL/GenBank/DDBJ databases">
        <title>High microdiversification within the ubiquitous acI lineage of Actinobacteria.</title>
        <authorList>
            <person name="Neuenschwander S.M."/>
            <person name="Salcher M."/>
            <person name="Ghai R."/>
            <person name="Pernthaler J."/>
        </authorList>
    </citation>
    <scope>NUCLEOTIDE SEQUENCE [LARGE SCALE GENOMIC DNA]</scope>
    <source>
        <strain evidence="1">MMS-IA-56</strain>
    </source>
</reference>
<keyword evidence="2" id="KW-1185">Reference proteome</keyword>
<proteinExistence type="predicted"/>
<dbReference type="KEGG" id="psuf:A1sIA56_06410"/>
<evidence type="ECO:0000313" key="1">
    <source>
        <dbReference type="EMBL" id="ASY16502.1"/>
    </source>
</evidence>
<organism evidence="1 2">
    <name type="scientific">Candidatus Planktophila sulfonica</name>
    <dbReference type="NCBI Taxonomy" id="1884904"/>
    <lineage>
        <taxon>Bacteria</taxon>
        <taxon>Bacillati</taxon>
        <taxon>Actinomycetota</taxon>
        <taxon>Actinomycetes</taxon>
        <taxon>Candidatus Nanopelagicales</taxon>
        <taxon>Candidatus Nanopelagicaceae</taxon>
        <taxon>Candidatus Planktophila</taxon>
    </lineage>
</organism>
<dbReference type="OrthoDB" id="5191514at2"/>
<accession>A0A249KI76</accession>
<dbReference type="EMBL" id="CP016773">
    <property type="protein sequence ID" value="ASY16502.1"/>
    <property type="molecule type" value="Genomic_DNA"/>
</dbReference>
<dbReference type="AlphaFoldDB" id="A0A249KI76"/>
<name>A0A249KI76_9ACTN</name>